<feature type="region of interest" description="Disordered" evidence="21">
    <location>
        <begin position="1650"/>
        <end position="1671"/>
    </location>
</feature>
<dbReference type="Pfam" id="PF13385">
    <property type="entry name" value="Laminin_G_3"/>
    <property type="match status" value="1"/>
</dbReference>
<evidence type="ECO:0000256" key="16">
    <source>
        <dbReference type="ARBA" id="ARBA00023224"/>
    </source>
</evidence>
<proteinExistence type="inferred from homology"/>
<evidence type="ECO:0000256" key="13">
    <source>
        <dbReference type="ARBA" id="ARBA00023136"/>
    </source>
</evidence>
<keyword evidence="11 22" id="KW-1133">Transmembrane helix</keyword>
<dbReference type="PROSITE" id="PS50261">
    <property type="entry name" value="G_PROTEIN_RECEP_F2_4"/>
    <property type="match status" value="1"/>
</dbReference>
<feature type="transmembrane region" description="Helical" evidence="22">
    <location>
        <begin position="5644"/>
        <end position="5665"/>
    </location>
</feature>
<dbReference type="Pfam" id="PF03160">
    <property type="entry name" value="Calx-beta"/>
    <property type="match status" value="31"/>
</dbReference>
<evidence type="ECO:0000256" key="22">
    <source>
        <dbReference type="SAM" id="Phobius"/>
    </source>
</evidence>
<evidence type="ECO:0000256" key="19">
    <source>
        <dbReference type="ARBA" id="ARBA00078072"/>
    </source>
</evidence>
<keyword evidence="15" id="KW-0675">Receptor</keyword>
<dbReference type="InterPro" id="IPR057244">
    <property type="entry name" value="GAIN_B"/>
</dbReference>
<dbReference type="FunFam" id="2.60.40.2030:FF:000007">
    <property type="entry name" value="Adhesion G-protein coupled receptor V1"/>
    <property type="match status" value="6"/>
</dbReference>
<evidence type="ECO:0000256" key="5">
    <source>
        <dbReference type="ARBA" id="ARBA00022475"/>
    </source>
</evidence>
<keyword evidence="13 22" id="KW-0472">Membrane</keyword>
<evidence type="ECO:0000256" key="11">
    <source>
        <dbReference type="ARBA" id="ARBA00022989"/>
    </source>
</evidence>
<evidence type="ECO:0000256" key="14">
    <source>
        <dbReference type="ARBA" id="ARBA00023157"/>
    </source>
</evidence>
<dbReference type="PROSITE" id="PS50221">
    <property type="entry name" value="GAIN_B"/>
    <property type="match status" value="1"/>
</dbReference>
<evidence type="ECO:0000256" key="20">
    <source>
        <dbReference type="ARBA" id="ARBA00083929"/>
    </source>
</evidence>
<evidence type="ECO:0000256" key="15">
    <source>
        <dbReference type="ARBA" id="ARBA00023170"/>
    </source>
</evidence>
<evidence type="ECO:0000256" key="9">
    <source>
        <dbReference type="ARBA" id="ARBA00022801"/>
    </source>
</evidence>
<keyword evidence="7 23" id="KW-0732">Signal</keyword>
<evidence type="ECO:0000256" key="8">
    <source>
        <dbReference type="ARBA" id="ARBA00022737"/>
    </source>
</evidence>
<reference evidence="26" key="1">
    <citation type="submission" date="2025-08" db="UniProtKB">
        <authorList>
            <consortium name="Ensembl"/>
        </authorList>
    </citation>
    <scope>IDENTIFICATION</scope>
</reference>
<protein>
    <recommendedName>
        <fullName evidence="18">Adhesion G-protein coupled receptor V1</fullName>
    </recommendedName>
    <alternativeName>
        <fullName evidence="20">G-protein coupled receptor 98</fullName>
    </alternativeName>
    <alternativeName>
        <fullName evidence="19">Very large G-protein coupled receptor 1</fullName>
    </alternativeName>
</protein>
<feature type="domain" description="G-protein coupled receptors family 2 profile 2" evidence="25">
    <location>
        <begin position="5641"/>
        <end position="5892"/>
    </location>
</feature>
<dbReference type="InterPro" id="IPR017981">
    <property type="entry name" value="GPCR_2-like_7TM"/>
</dbReference>
<name>A0A8C8IPG6_ONCTS</name>
<organism evidence="26 27">
    <name type="scientific">Oncorhynchus tshawytscha</name>
    <name type="common">Chinook salmon</name>
    <name type="synonym">Salmo tshawytscha</name>
    <dbReference type="NCBI Taxonomy" id="74940"/>
    <lineage>
        <taxon>Eukaryota</taxon>
        <taxon>Metazoa</taxon>
        <taxon>Chordata</taxon>
        <taxon>Craniata</taxon>
        <taxon>Vertebrata</taxon>
        <taxon>Euteleostomi</taxon>
        <taxon>Actinopterygii</taxon>
        <taxon>Neopterygii</taxon>
        <taxon>Teleostei</taxon>
        <taxon>Protacanthopterygii</taxon>
        <taxon>Salmoniformes</taxon>
        <taxon>Salmonidae</taxon>
        <taxon>Salmoninae</taxon>
        <taxon>Oncorhynchus</taxon>
    </lineage>
</organism>
<dbReference type="Pfam" id="PF00002">
    <property type="entry name" value="7tm_2"/>
    <property type="match status" value="1"/>
</dbReference>
<dbReference type="FunFam" id="2.60.40.2030:FF:000013">
    <property type="entry name" value="Adhesion G-protein coupled receptor V1"/>
    <property type="match status" value="1"/>
</dbReference>
<keyword evidence="14" id="KW-1015">Disulfide bond</keyword>
<evidence type="ECO:0000256" key="4">
    <source>
        <dbReference type="ARBA" id="ARBA00007343"/>
    </source>
</evidence>
<dbReference type="InterPro" id="IPR038081">
    <property type="entry name" value="CalX-like_sf"/>
</dbReference>
<evidence type="ECO:0000256" key="23">
    <source>
        <dbReference type="SAM" id="SignalP"/>
    </source>
</evidence>
<dbReference type="FunFam" id="2.60.40.2030:FF:000017">
    <property type="entry name" value="Adhesion G protein-coupled receptor V1"/>
    <property type="match status" value="5"/>
</dbReference>
<evidence type="ECO:0000256" key="3">
    <source>
        <dbReference type="ARBA" id="ARBA00004651"/>
    </source>
</evidence>
<dbReference type="PROSITE" id="PS50912">
    <property type="entry name" value="EAR"/>
    <property type="match status" value="1"/>
</dbReference>
<dbReference type="GO" id="GO:0001917">
    <property type="term" value="C:photoreceptor inner segment"/>
    <property type="evidence" value="ECO:0007669"/>
    <property type="project" value="UniProtKB-SubCell"/>
</dbReference>
<dbReference type="InterPro" id="IPR026919">
    <property type="entry name" value="ADGRV1"/>
</dbReference>
<dbReference type="InterPro" id="IPR000832">
    <property type="entry name" value="GPCR_2_secretin-like"/>
</dbReference>
<dbReference type="GO" id="GO:0001965">
    <property type="term" value="F:G-protein alpha-subunit binding"/>
    <property type="evidence" value="ECO:0007669"/>
    <property type="project" value="TreeGrafter"/>
</dbReference>
<dbReference type="Ensembl" id="ENSOTST00005088989.2">
    <property type="protein sequence ID" value="ENSOTSP00005082145.2"/>
    <property type="gene ID" value="ENSOTSG00005038553.2"/>
</dbReference>
<dbReference type="GO" id="GO:0071277">
    <property type="term" value="P:cellular response to calcium ion"/>
    <property type="evidence" value="ECO:0007669"/>
    <property type="project" value="TreeGrafter"/>
</dbReference>
<dbReference type="PANTHER" id="PTHR46682:SF1">
    <property type="entry name" value="ADHESION G-PROTEIN COUPLED RECEPTOR V1"/>
    <property type="match status" value="1"/>
</dbReference>
<dbReference type="Gene3D" id="1.20.1070.10">
    <property type="entry name" value="Rhodopsin 7-helix transmembrane proteins"/>
    <property type="match status" value="1"/>
</dbReference>
<comment type="similarity">
    <text evidence="4">Belongs to the G-protein coupled receptor 2 family. Adhesion G-protein coupled receptor (ADGR) subfamily.</text>
</comment>
<dbReference type="GO" id="GO:0007601">
    <property type="term" value="P:visual perception"/>
    <property type="evidence" value="ECO:0007669"/>
    <property type="project" value="TreeGrafter"/>
</dbReference>
<dbReference type="SUPFAM" id="SSF49899">
    <property type="entry name" value="Concanavalin A-like lectins/glucanases"/>
    <property type="match status" value="1"/>
</dbReference>
<dbReference type="GO" id="GO:0048513">
    <property type="term" value="P:animal organ development"/>
    <property type="evidence" value="ECO:0007669"/>
    <property type="project" value="UniProtKB-ARBA"/>
</dbReference>
<keyword evidence="9" id="KW-0378">Hydrolase</keyword>
<evidence type="ECO:0000256" key="2">
    <source>
        <dbReference type="ARBA" id="ARBA00004437"/>
    </source>
</evidence>
<feature type="transmembrane region" description="Helical" evidence="22">
    <location>
        <begin position="5716"/>
        <end position="5735"/>
    </location>
</feature>
<evidence type="ECO:0000256" key="7">
    <source>
        <dbReference type="ARBA" id="ARBA00022729"/>
    </source>
</evidence>
<feature type="chain" id="PRO_5044265436" description="Adhesion G-protein coupled receptor V1" evidence="23">
    <location>
        <begin position="22"/>
        <end position="6040"/>
    </location>
</feature>
<keyword evidence="17" id="KW-0966">Cell projection</keyword>
<dbReference type="InterPro" id="IPR013320">
    <property type="entry name" value="ConA-like_dom_sf"/>
</dbReference>
<dbReference type="CDD" id="cd13952">
    <property type="entry name" value="7tm_classB"/>
    <property type="match status" value="1"/>
</dbReference>
<dbReference type="GO" id="GO:0007166">
    <property type="term" value="P:cell surface receptor signaling pathway"/>
    <property type="evidence" value="ECO:0007669"/>
    <property type="project" value="InterPro"/>
</dbReference>
<dbReference type="GO" id="GO:0010855">
    <property type="term" value="F:adenylate cyclase inhibitor activity"/>
    <property type="evidence" value="ECO:0007669"/>
    <property type="project" value="TreeGrafter"/>
</dbReference>
<evidence type="ECO:0000313" key="27">
    <source>
        <dbReference type="Proteomes" id="UP000694402"/>
    </source>
</evidence>
<evidence type="ECO:0000256" key="1">
    <source>
        <dbReference type="ARBA" id="ARBA00004289"/>
    </source>
</evidence>
<feature type="transmembrane region" description="Helical" evidence="22">
    <location>
        <begin position="5866"/>
        <end position="5890"/>
    </location>
</feature>
<dbReference type="GO" id="GO:0060171">
    <property type="term" value="C:stereocilium membrane"/>
    <property type="evidence" value="ECO:0007669"/>
    <property type="project" value="UniProtKB-SubCell"/>
</dbReference>
<dbReference type="GO" id="GO:0007605">
    <property type="term" value="P:sensory perception of sound"/>
    <property type="evidence" value="ECO:0007669"/>
    <property type="project" value="TreeGrafter"/>
</dbReference>
<keyword evidence="27" id="KW-1185">Reference proteome</keyword>
<dbReference type="InterPro" id="IPR003644">
    <property type="entry name" value="Calx_beta"/>
</dbReference>
<keyword evidence="12" id="KW-0297">G-protein coupled receptor</keyword>
<dbReference type="Proteomes" id="UP000694402">
    <property type="component" value="Unassembled WGS sequence"/>
</dbReference>
<accession>A0A8C8IPG6</accession>
<keyword evidence="8" id="KW-0677">Repeat</keyword>
<dbReference type="Gene3D" id="2.60.40.2030">
    <property type="match status" value="33"/>
</dbReference>
<dbReference type="GO" id="GO:0005737">
    <property type="term" value="C:cytoplasm"/>
    <property type="evidence" value="ECO:0007669"/>
    <property type="project" value="TreeGrafter"/>
</dbReference>
<keyword evidence="10" id="KW-0106">Calcium</keyword>
<evidence type="ECO:0000313" key="26">
    <source>
        <dbReference type="Ensembl" id="ENSOTSP00005082145.2"/>
    </source>
</evidence>
<evidence type="ECO:0000256" key="17">
    <source>
        <dbReference type="ARBA" id="ARBA00023273"/>
    </source>
</evidence>
<evidence type="ECO:0000256" key="6">
    <source>
        <dbReference type="ARBA" id="ARBA00022692"/>
    </source>
</evidence>
<comment type="subcellular location">
    <subcellularLocation>
        <location evidence="3">Cell membrane</location>
        <topology evidence="3">Multi-pass membrane protein</topology>
    </subcellularLocation>
    <subcellularLocation>
        <location evidence="1">Cell projection</location>
        <location evidence="1">Stereocilium membrane</location>
    </subcellularLocation>
    <subcellularLocation>
        <location evidence="2">Photoreceptor inner segment</location>
    </subcellularLocation>
</comment>
<dbReference type="FunFam" id="2.60.40.2030:FF:000020">
    <property type="entry name" value="Adhesion G protein-coupled receptor V1"/>
    <property type="match status" value="1"/>
</dbReference>
<dbReference type="GO" id="GO:0004930">
    <property type="term" value="F:G protein-coupled receptor activity"/>
    <property type="evidence" value="ECO:0007669"/>
    <property type="project" value="UniProtKB-KW"/>
</dbReference>
<feature type="compositionally biased region" description="Polar residues" evidence="21">
    <location>
        <begin position="1659"/>
        <end position="1671"/>
    </location>
</feature>
<dbReference type="Gene3D" id="2.60.220.50">
    <property type="match status" value="1"/>
</dbReference>
<dbReference type="GeneTree" id="ENSGT00940000154880"/>
<dbReference type="PANTHER" id="PTHR46682">
    <property type="entry name" value="ADHESION G-PROTEIN COUPLED RECEPTOR V1"/>
    <property type="match status" value="1"/>
</dbReference>
<keyword evidence="6 22" id="KW-0812">Transmembrane</keyword>
<feature type="transmembrane region" description="Helical" evidence="22">
    <location>
        <begin position="5793"/>
        <end position="5819"/>
    </location>
</feature>
<keyword evidence="16" id="KW-0807">Transducer</keyword>
<dbReference type="FunFam" id="2.60.40.2030:FF:000028">
    <property type="entry name" value="Adhesion G-protein coupled receptor V1"/>
    <property type="match status" value="1"/>
</dbReference>
<evidence type="ECO:0000256" key="10">
    <source>
        <dbReference type="ARBA" id="ARBA00022837"/>
    </source>
</evidence>
<dbReference type="FunFam" id="2.60.40.2030:FF:000023">
    <property type="entry name" value="Adhesion G protein-coupled receptor V1"/>
    <property type="match status" value="1"/>
</dbReference>
<feature type="transmembrane region" description="Helical" evidence="22">
    <location>
        <begin position="5677"/>
        <end position="5696"/>
    </location>
</feature>
<gene>
    <name evidence="26" type="primary">ADGRV1</name>
</gene>
<dbReference type="FunFam" id="2.60.40.2030:FF:000009">
    <property type="entry name" value="adhesion G-protein coupled receptor V1"/>
    <property type="match status" value="1"/>
</dbReference>
<dbReference type="SMART" id="SM00237">
    <property type="entry name" value="Calx_beta"/>
    <property type="match status" value="19"/>
</dbReference>
<dbReference type="InterPro" id="IPR009039">
    <property type="entry name" value="EAR"/>
</dbReference>
<feature type="domain" description="GAIN-B" evidence="24">
    <location>
        <begin position="5479"/>
        <end position="5642"/>
    </location>
</feature>
<evidence type="ECO:0000259" key="24">
    <source>
        <dbReference type="PROSITE" id="PS50221"/>
    </source>
</evidence>
<keyword evidence="5" id="KW-1003">Cell membrane</keyword>
<dbReference type="GO" id="GO:0016787">
    <property type="term" value="F:hydrolase activity"/>
    <property type="evidence" value="ECO:0007669"/>
    <property type="project" value="UniProtKB-KW"/>
</dbReference>
<feature type="transmembrane region" description="Helical" evidence="22">
    <location>
        <begin position="5747"/>
        <end position="5773"/>
    </location>
</feature>
<dbReference type="SUPFAM" id="SSF141072">
    <property type="entry name" value="CalX-like"/>
    <property type="match status" value="37"/>
</dbReference>
<evidence type="ECO:0000256" key="12">
    <source>
        <dbReference type="ARBA" id="ARBA00023040"/>
    </source>
</evidence>
<evidence type="ECO:0000256" key="21">
    <source>
        <dbReference type="SAM" id="MobiDB-lite"/>
    </source>
</evidence>
<evidence type="ECO:0000259" key="25">
    <source>
        <dbReference type="PROSITE" id="PS50261"/>
    </source>
</evidence>
<sequence>MHTILTLAGLILALSIPSARPESAELRFLGQTDFVVNESSRTVVRLVVERIGDPVNVTALVLLEGDDTGDFEATTAAAFLLSSEASKTVFIAVRDDELPEADETFVFNLRLQSSSNGVSLGTPNRATITILSNDNAFGIISFNSTEQIIVDEPRGRNQYVPLSLVREKGTYGTVTVNFEISEGPNPALEDLSPDRGNITIPPGRALVVFSILIQDDQIPEDDEVFTVRLTGVAGGAVLNPNGSSVELKIRRNDSPLRFSQSQMAVAETAGVISLTITRGHLADHGRLVGSDDTEVSVDYVVVSGDGAGSATPAVDFVDLQAVRTVTFPPWVYEARLLFNVSDDEVPEIAESFHVVLLEETVRGDAVLIPPNAVLVTIEPNDKPHGVLSISGSPLNQLISINEDMTDRFEGISIVRNGGNYGDISVNWTIIRNSSDRSPVSDDLSPEAGTLWLMAGQMSAVLPLNITADELPEEAEAFLLRLLADTVQGGAEVDEPMEMMFYLQDSDDVYGLFRFHPEENQNIQSQPDGRFLSLSFLREGGTLGEVALALTALYIPAGPVDPGLARDRVLNGSRSTTVRFSQGQDLTRLTLPIRNDAFLQNGAHFLIQLDSVALVSISPAIPSVSPRFGGALNLTLTVTPDIANGEIGFTSNTTVVVYEPEDTNTSTVTLSLRRDGTDGKAVVFWSLRPIGDNQADITPDDLETLSGSVVFLTGQSDAVINVTVMADDIPEVNETLFLTLDRVNVENQILKPGFTSREIVIVENDDPGGVFEFSPFSRGPWYINEGEAVELRVIRAQGQLLKQLVRYVLMPSGNAEFYGATGILEFKPGEREVLVALVARPDGVPELDETFSMVLSSYSTPPSRLGNHREVNITVRKNDDPFGVIEFGRSGVAEAINESKGSESHSVAYPVVRNRGRFGEVSVSWVLEPHMSADVSPDQGYVVFAEGEYVKNLTLFSVPDELPEDMENFTITLLNVTGGARLGNILNASLQINKNDDPIYFAEPVVVWIQEGGVANFTVLRAGPADFVATVMYRVDYGGTSLGDLAPLSNDTVLVFGVGEWSKNISVAVEEDDTPETDELFYILLYNTTGDAVVYGADTATVVIEANDEANGIFSLESTERSVEEGKTNNFCAIRARGHFGNVTLFWRLYANDTALEPGQEFTNTSGSITFATGEETKPIVLEAISDKLPEFNEFYVLRLISISEGGRLANTSLNASVLIPFNDDPFGVFAIAIDNLDQEVAEDILSEEDMSDVTSFTILRQQGTFGEVRVAWEIVSVRFPLGLPPMQDLLLSASFPKEVELRPHSRRHHSGTDAWFFSGLQGAYGTISPEEGPGSLANFTFSAWLVSRPDTNGFIVSKGNRNGTLYYGVKVQTNESHVSVMLYYTALGANNTLVARATAERFVEDNVWLHVLITVDDGIIEFFLNGNLMPRGIKSLKGEAITDAPVRIGSDPYGEQRYTGLLQDLRLYHSRLNRSEIHELHAQPAKMDLRNISGYLQYWQGERQKAFVVEVRDDKEEEGEELFYLQLVAAHGGARLHLPRPTATLRVMKSDNANGFFGFTGACIPDTTEEGSTISCVIERTRGALDHVYVNYTVTQLDSDRQAQANQDFANASGSVLFLPGQRSEVLNLLVLDDDTPEFAESFQVTLVSAESGDGKPGSTPTSGASIDPDNSATTVTITASDHPYGLIQFQSSLPAEGMIRPATEPAHVTVNEEDGEVRLLVARAQGLLGKIMVGYRTSPFTAVSPEDYEDSDGVLDFLPGERFKYISVTVIDNPVPELDKVFRVELYNPDGGVDQFLRSEGSGSGESDTEFFLLSSHHRASLGVASHITVTIAASDDAHGVFQLSQDSLSVNGTEPEEGRSTVLLQVVRSSGALSNVTVFWEAEDSSEEDLISRAGNITFHVGQTRGEIELQVAQDEVPELDKSFGVSLVNVSHGRLAVRTEAIVTVLASDDPYGVFVFSDSNRPVRLPEGHTLVILTIHRQRGLMGKVRVTYGTLSEADTAPFMTPGVGRASEGNDFVPLLESVVFTANQSEANVTLRVLDDDDPERDESVFVELISVNLIEGEQERRIARSPRLGPKAEIVAQVIVEASDDAFGFLQLSAPAVSVAEYYVGPIINVTRTGGIFADVSVKFRAVPMTARVGDDYSVASTDVVLLEGETSKPVPIYIINDVIPELEETFRIELLNVTTGGARLGALTRTIITILPSDDPFGAFVFQAAPVTIEEPGANSFEVTLPIVRNAGTIGTVAIQWRATVNGRAAVGDLRPVSGEVVFAPGETIKMLKVEVLADDVPEIEEVRNVELTSANNGGNLGKDKTINITVPANDNPYGTVYFDQSVYRVQEPLEGIFMANITVRRSGGHFSQVEVLYSTSEIDIVSMAQTEGQDLLLYYNPPVSGVPSGTPRRPVNVSSQEDPLAACAAVCLREQACQAFSLSPPGGSSPMASCTWVTSGAAQLTASAQTLTYAKNTAAAAVLFSSQAVAGSDYTTMTAQTAILEDGSGVANLTVPILTDKLPEMDESFSIRILKVELVNLTVAEKNLPSIGQPDKAVVTIGMNGDAFGVFLIYSLSPNATEDGIYLEVREEPRVSVPLVIERRGGSLGQVTVEWRFVGGMATPNTDFTGTGETLVFADGDLKKTIEIVITDDSEPEDSETLMVGLVKTAGGSRILPSSDTVTIVILANDNVAGVVGFHAVSRSVVAREGEMLSLLVTRTAPGLGNATVDWVIQGPRVARTFTHTSGLLFFTEGTLNATIVLQLLEDATPEENEEYRVALSNIHTYGVVVTGHAALDVQGHEAVVTVDTSDEPFGMLSIAPSSLSLSTEERDGVLNVFINRELVASGAVNISYETVRGSLQNLSQVEGGGGLAEPGQDFLPASGSVILQDGQTSVAIPIMILDDMSYHSPLQCCLFSSDTQGLVAEISIGANDGIRGVIEWTNTNFEVNETVGVLSLVAYRSAGTYGNVSLVFYAQNLEAQLGLDYNATPSTLHFADGERRQFVEVQIVDDVIPEGAERFQLILANPSSGLELGDNTTAMVSILASDDGHGVISFNSSQHFLLREPTSVSGLGESVATLYVVRDPPQGTFGTVSVQFTITDANKTLALDDLMPWQGIVELEDGVRFKTLEIWAVLDAEPEVNETFTVTLSNPTGGARLGDTLQTLITVLQNSAPLGLFRIAPSLNSSVVGEEGGRTVFLTVSRSNGLEAAVSVEWETQSDTAISVMIQDPSVCVGFSVNGSYNVAITHGGHTDSPAVNLSLFRVQPDHNLTLVKPLTSLLVANSSCFHQVFVRTGSTFVVHQSLELQGVVSVSLLSHGTRHYLAACVGKETEDGCVLFQWSQGHFQNPRPLPVSSRAQQVESLTRGADTLLLVATEGDLFPQHSQCLSVSPSVSLSAHVLLAGRNGSALYSWRSDTSLFAMVLRSPSASHFLSLPLPYFNTTKSLIAATEPSGSTLYELTTVSNHSDFIPSYGELRFTPGDRELEIAVNIIDDDAPEEEEQFRVVLRNPKGGAEIGFGGQMTVLIPTNDDAHGVIGFAQGSLSVEVEELERSNPISLRVERRRGTFGRLTVHWAANGSLEDIFPTSGVVTFSEGQMVATISMTVVADSVPELRERVTLTLLDVTTVGLDQLSRGALIDPQRAQALLTILPNGSPYGVIGWHLDSQYLHTQEPQKSPTNVTLTIVREQGVSGEVAVHYQTRPALSQPPSNQASTPQDYTSREDTVIMKEHATMALDEAPELAESFLVNITGVELVGRLTGAGQPSVKRPGMEVAVVTIQENDDPRGVLQFSVSQEESGGILAYEVPQPGNLLHLPVVRLAGRTGRVVVYWEARTITASLDDFIPASGNITFQDGQGEAFIDISIVDDTEVESAERFGVTLMHVIGGARLGEGTSVTVTIPPNDSPLGRFGFQEQTVTISEPAFTSDPAAMAMLTVLRSAGGEGAVTLVWRLEDAARDDLSPLNGTLVFSVTELRKTLVIRALADAVLEGDEHFTVQLLAAESGVATITIQGDRAALGMVGIAEASRNVLIGEPQGNYNGTALISLVRGPGIFGEIQVYWNITPAVASEFEELSGVVTMRDRQSAATIRLKALDDDMAEERRVYQLTLTSVTPGAEISPSGQRATVTMAASDLPYGLFSFHQGLWHESHSAYDVNVTVVRSMGTFGSVWVTYQTASSVAVSGVDFTEASGRLLFSPGKTTCGVTLSIHDDDLPEGPEEFYLNIVTVDPVEFSVMEHGLQRDQPPAIGNISSIMIVIQKSDNAEGILEFLPDSVNITVEEDVGSVSIPVVRRVGSYGLVTAEYISRGLTASPGLDFGLANGSLTFLHGHNTSHINVTIIDDQDREYAETFEIQLSSATGGAILGTHLVASVTIAKSDSPNGVVRFLNESVITLVNPDSTLRLSLILERVGWLVGNTTVSLLGPSTSSVLPPVNTDIGEPVNGSFHFRDGEGGLRIIDLSILPHGEVEVAETFVVMLELLSGDLDIDPQAGSVTLKIEKFGDPNGIVQFTEEDLRERVYSEPTDREGPLNISFLITRREGVMGNITVHWQILSDSDTSGDFSGLSGSVVILEGQRGAEVVLSLLPDAVPELEELYTLRLSTVEGGATLDINRSSTRLRVRANDEPHGLFGLEVEQQAVVVAGMGAGLGRLLTLKVTRQAGAFGNASVGYRISTGPGLDGQELLGEAAVGRALVKDGEDSASVHVPINSQVFLSVGVNFTVELTDVSLLGPLPSSPPRLLLEAKVAIVTVPEEAASTEVGFASLALQVSSVEMGACEALVSRTGLFGGVRVDWRAGYPPGQAPVGFKPGVITPSSGKGPQMGNSPYGVMLISVSLSRSGFTVAEVEPLGLYQFAPDSRQLVIEEDVQTITLYVQRLYGFRSNHTRLSYETASGSALAGQDFTAVQDGELFFDSPRQTSASIRLSVLDDVLSEPDEIFYVNLTDVQVLSRGGDPHSGDSRPRLTPQHSVATVTILASDVSGGVLSIGPGLVQTAEDREEGSQQERKVLLKVHRSESLTGPVRVRVQAYGGGSVGGAPLPIALEPNRTLALEGQDFRLESALVSLQEGQSEAEVSLLILDDSEPEGQEVFFIYLSEPEGGAQIADGPDKQGFSSFAKIIILGKTLKPTVGHCVFDVRPICLRKNMYIFLCFFFFFLVFLPPSCRAFEDVEVMWRATFNRAELSLVNNGVNLTRELLQTSGTVLCRRGQVLCVLSMEVRQDQAWFLVEIYQVGVGAAINESARFANVTMLESDDPRGLVYFAVGSRLPVAHLKTTRLSLQVYREASTASTITELPRAEAVGPTLVWPAVAGMDFLKEEGQLTFDLGQRSTGLDITLTPDQASSNPPPKRFRVELYGASGGARVHPEYGLANVTLVSDTEAQLVWALLDQLQQPLDSAILDRVLQALLNKATAQLTPEQLTAVLVAMGKAERTPLADSSRGLTYDLLCAMANPSRVDTQGLSQLAEVAERFAFSLLTQSQCGAQGQRSVLTILDTCAYISISAYHWYPTQINGHMFTGKNSDSFQLPEFLLEVPALPAGTLSPSACRWVQLTEYSTEHWFLTNDKTTALNGKVFSASLQGRGSRPLNKSDEVVYRIHTPGPRVKPGQSLCLLWNQAAESWLSDGQFCRVVEDSGNYVECACSHLSVYTAHAQMAALASYNEAFYASGFICISGFALAIVSHLLCSRFPMFAAKLLTHMMMGCLGTQICFLVSAFRGRVFSEDSCAVLGLFSHYFHLSQFSWMLIQAVNFWQVLVMNDEHTERRYLVYLLLGWGLPALVIIILVIVLLGGFGWTIHSVYGLVHGDVCFIPNIYAALCTAALVPLICLVGVLVVFIHAYQVTQQWKAYDDVYRGRTNSSEVPMVLYLFALVSLVWLWAGLHMGYRYLWMLILYVIFNCLLGLYVFAVYFLMHNQLCWPSKASYTVEMNGHGSPDSTYQSGGAATIGAEINKSTQNLISAMEEVSADWERASLRPGSQPSSVFKQSPQSGTYTTDGGGFINDNLVADEESQEFDDLIFALKTGSGLNLSDNESIHGSHDGGSTAPSQIVELRRIPIADTHL</sequence>
<dbReference type="InterPro" id="IPR046338">
    <property type="entry name" value="GAIN_dom_sf"/>
</dbReference>
<feature type="transmembrane region" description="Helical" evidence="22">
    <location>
        <begin position="5840"/>
        <end position="5860"/>
    </location>
</feature>
<feature type="signal peptide" evidence="23">
    <location>
        <begin position="1"/>
        <end position="21"/>
    </location>
</feature>
<reference evidence="26" key="2">
    <citation type="submission" date="2025-09" db="UniProtKB">
        <authorList>
            <consortium name="Ensembl"/>
        </authorList>
    </citation>
    <scope>IDENTIFICATION</scope>
</reference>
<dbReference type="Gene3D" id="2.60.120.200">
    <property type="match status" value="1"/>
</dbReference>
<evidence type="ECO:0000256" key="18">
    <source>
        <dbReference type="ARBA" id="ARBA00070037"/>
    </source>
</evidence>